<keyword evidence="6 10" id="KW-0472">Membrane</keyword>
<evidence type="ECO:0000313" key="12">
    <source>
        <dbReference type="RefSeq" id="XP_018093640.1"/>
    </source>
</evidence>
<name>A0ABE4LLQ9_XENLA</name>
<proteinExistence type="inferred from homology"/>
<feature type="transmembrane region" description="Helical" evidence="10">
    <location>
        <begin position="78"/>
        <end position="98"/>
    </location>
</feature>
<feature type="transmembrane region" description="Helical" evidence="10">
    <location>
        <begin position="7"/>
        <end position="25"/>
    </location>
</feature>
<keyword evidence="11" id="KW-1185">Reference proteome</keyword>
<evidence type="ECO:0000256" key="7">
    <source>
        <dbReference type="ARBA" id="ARBA00023180"/>
    </source>
</evidence>
<keyword evidence="7" id="KW-0325">Glycoprotein</keyword>
<evidence type="ECO:0000256" key="4">
    <source>
        <dbReference type="ARBA" id="ARBA00022729"/>
    </source>
</evidence>
<protein>
    <recommendedName>
        <fullName evidence="8">Transmembrane protein 157</fullName>
    </recommendedName>
</protein>
<evidence type="ECO:0000256" key="1">
    <source>
        <dbReference type="ARBA" id="ARBA00004479"/>
    </source>
</evidence>
<reference evidence="12" key="1">
    <citation type="submission" date="2025-08" db="UniProtKB">
        <authorList>
            <consortium name="RefSeq"/>
        </authorList>
    </citation>
    <scope>IDENTIFICATION</scope>
    <source>
        <strain evidence="12">J_2021</strain>
        <tissue evidence="12">Erythrocytes</tissue>
    </source>
</reference>
<keyword evidence="3 10" id="KW-0812">Transmembrane</keyword>
<evidence type="ECO:0000256" key="10">
    <source>
        <dbReference type="SAM" id="Phobius"/>
    </source>
</evidence>
<evidence type="ECO:0000256" key="6">
    <source>
        <dbReference type="ARBA" id="ARBA00023136"/>
    </source>
</evidence>
<keyword evidence="5 10" id="KW-1133">Transmembrane helix</keyword>
<dbReference type="PANTHER" id="PTHR28607:SF1">
    <property type="entry name" value="MEMBRANE PROTEIN FAM174A"/>
    <property type="match status" value="1"/>
</dbReference>
<organism evidence="11 12">
    <name type="scientific">Xenopus laevis</name>
    <name type="common">African clawed frog</name>
    <dbReference type="NCBI Taxonomy" id="8355"/>
    <lineage>
        <taxon>Eukaryota</taxon>
        <taxon>Metazoa</taxon>
        <taxon>Chordata</taxon>
        <taxon>Craniata</taxon>
        <taxon>Vertebrata</taxon>
        <taxon>Euteleostomi</taxon>
        <taxon>Amphibia</taxon>
        <taxon>Batrachia</taxon>
        <taxon>Anura</taxon>
        <taxon>Pipoidea</taxon>
        <taxon>Pipidae</taxon>
        <taxon>Xenopodinae</taxon>
        <taxon>Xenopus</taxon>
        <taxon>Xenopus</taxon>
    </lineage>
</organism>
<dbReference type="Proteomes" id="UP000186698">
    <property type="component" value="Chromosome 1S"/>
</dbReference>
<dbReference type="PANTHER" id="PTHR28607">
    <property type="entry name" value="EXPRESSED PROTEIN"/>
    <property type="match status" value="1"/>
</dbReference>
<evidence type="ECO:0000256" key="5">
    <source>
        <dbReference type="ARBA" id="ARBA00022989"/>
    </source>
</evidence>
<evidence type="ECO:0000256" key="8">
    <source>
        <dbReference type="ARBA" id="ARBA00041422"/>
    </source>
</evidence>
<dbReference type="GeneID" id="494710"/>
<sequence>MGVDGYVSLCSVGGMLLALLASSFISDGGCSVDAPTPSPAIPTGLASKKGSNSSTVDGGPLATVPSATSPNTPRTQRALVVLVLFSAAVVIYFVIRAVRTRIKNKKTRKYGVLDTNLGNMELTPLEQDDDDDDTLFDSNQPRSQLSLACILQTPQFPAHVISIRKGTSQCNALWVM</sequence>
<dbReference type="GO" id="GO:0016020">
    <property type="term" value="C:membrane"/>
    <property type="evidence" value="ECO:0007669"/>
    <property type="project" value="UniProtKB-SubCell"/>
</dbReference>
<evidence type="ECO:0000256" key="9">
    <source>
        <dbReference type="SAM" id="MobiDB-lite"/>
    </source>
</evidence>
<accession>A0ABE4LLQ9</accession>
<keyword evidence="4" id="KW-0732">Signal</keyword>
<dbReference type="InterPro" id="IPR009565">
    <property type="entry name" value="FAM174-like"/>
</dbReference>
<feature type="region of interest" description="Disordered" evidence="9">
    <location>
        <begin position="41"/>
        <end position="71"/>
    </location>
</feature>
<gene>
    <name evidence="12" type="primary">fam174a.S</name>
</gene>
<comment type="similarity">
    <text evidence="2">Belongs to the FAM174 family.</text>
</comment>
<evidence type="ECO:0000313" key="11">
    <source>
        <dbReference type="Proteomes" id="UP000186698"/>
    </source>
</evidence>
<dbReference type="AlphaFoldDB" id="A0ABE4LLQ9"/>
<evidence type="ECO:0000256" key="2">
    <source>
        <dbReference type="ARBA" id="ARBA00006986"/>
    </source>
</evidence>
<dbReference type="KEGG" id="xla:494710"/>
<dbReference type="RefSeq" id="XP_018093640.1">
    <property type="nucleotide sequence ID" value="XM_018238151.2"/>
</dbReference>
<dbReference type="Pfam" id="PF06679">
    <property type="entry name" value="DUF1180"/>
    <property type="match status" value="1"/>
</dbReference>
<evidence type="ECO:0000256" key="3">
    <source>
        <dbReference type="ARBA" id="ARBA00022692"/>
    </source>
</evidence>
<comment type="subcellular location">
    <subcellularLocation>
        <location evidence="1">Membrane</location>
        <topology evidence="1">Single-pass type I membrane protein</topology>
    </subcellularLocation>
</comment>